<dbReference type="Proteomes" id="UP000440578">
    <property type="component" value="Unassembled WGS sequence"/>
</dbReference>
<comment type="caution">
    <text evidence="1">The sequence shown here is derived from an EMBL/GenBank/DDBJ whole genome shotgun (WGS) entry which is preliminary data.</text>
</comment>
<evidence type="ECO:0000313" key="2">
    <source>
        <dbReference type="Proteomes" id="UP000440578"/>
    </source>
</evidence>
<dbReference type="AlphaFoldDB" id="A0A6A4X5I7"/>
<keyword evidence="1" id="KW-0812">Transmembrane</keyword>
<keyword evidence="1" id="KW-0472">Membrane</keyword>
<evidence type="ECO:0000313" key="1">
    <source>
        <dbReference type="EMBL" id="KAF0311350.1"/>
    </source>
</evidence>
<organism evidence="1 2">
    <name type="scientific">Amphibalanus amphitrite</name>
    <name type="common">Striped barnacle</name>
    <name type="synonym">Balanus amphitrite</name>
    <dbReference type="NCBI Taxonomy" id="1232801"/>
    <lineage>
        <taxon>Eukaryota</taxon>
        <taxon>Metazoa</taxon>
        <taxon>Ecdysozoa</taxon>
        <taxon>Arthropoda</taxon>
        <taxon>Crustacea</taxon>
        <taxon>Multicrustacea</taxon>
        <taxon>Cirripedia</taxon>
        <taxon>Thoracica</taxon>
        <taxon>Thoracicalcarea</taxon>
        <taxon>Balanomorpha</taxon>
        <taxon>Balanoidea</taxon>
        <taxon>Balanidae</taxon>
        <taxon>Amphibalaninae</taxon>
        <taxon>Amphibalanus</taxon>
    </lineage>
</organism>
<dbReference type="EMBL" id="VIIS01000242">
    <property type="protein sequence ID" value="KAF0311350.1"/>
    <property type="molecule type" value="Genomic_DNA"/>
</dbReference>
<dbReference type="GO" id="GO:0000030">
    <property type="term" value="F:mannosyltransferase activity"/>
    <property type="evidence" value="ECO:0007669"/>
    <property type="project" value="TreeGrafter"/>
</dbReference>
<dbReference type="OrthoDB" id="1658288at2759"/>
<keyword evidence="2" id="KW-1185">Reference proteome</keyword>
<accession>A0A6A4X5I7</accession>
<dbReference type="InterPro" id="IPR052384">
    <property type="entry name" value="TMTC_O-mannosyltransferase"/>
</dbReference>
<gene>
    <name evidence="1" type="primary">tmtc2_0</name>
    <name evidence="1" type="ORF">FJT64_017805</name>
</gene>
<sequence length="96" mass="10156">MGSRDESSLRGRFTGLACHNAVMFLPAFRLNYLAGGLHPWGYHLVNVLLHCLACGLFGQLCAQLLGAASPAAWLGSLLFAVHPVHTEAVAGVVGTR</sequence>
<dbReference type="PANTHER" id="PTHR44216">
    <property type="entry name" value="PROTEIN O-MANNOSYL-TRANSFERASE TMTC2"/>
    <property type="match status" value="1"/>
</dbReference>
<dbReference type="PANTHER" id="PTHR44216:SF3">
    <property type="entry name" value="PROTEIN O-MANNOSYL-TRANSFERASE TMTC2"/>
    <property type="match status" value="1"/>
</dbReference>
<proteinExistence type="predicted"/>
<reference evidence="1 2" key="1">
    <citation type="submission" date="2019-07" db="EMBL/GenBank/DDBJ databases">
        <title>Draft genome assembly of a fouling barnacle, Amphibalanus amphitrite (Darwin, 1854): The first reference genome for Thecostraca.</title>
        <authorList>
            <person name="Kim W."/>
        </authorList>
    </citation>
    <scope>NUCLEOTIDE SEQUENCE [LARGE SCALE GENOMIC DNA]</scope>
    <source>
        <strain evidence="1">SNU_AA5</strain>
        <tissue evidence="1">Soma without cirri and trophi</tissue>
    </source>
</reference>
<protein>
    <submittedName>
        <fullName evidence="1">Transmembrane and TPR repeat-containing protein 2</fullName>
    </submittedName>
</protein>
<dbReference type="GO" id="GO:0035269">
    <property type="term" value="P:protein O-linked glycosylation via mannose"/>
    <property type="evidence" value="ECO:0007669"/>
    <property type="project" value="TreeGrafter"/>
</dbReference>
<name>A0A6A4X5I7_AMPAM</name>
<dbReference type="GO" id="GO:0005789">
    <property type="term" value="C:endoplasmic reticulum membrane"/>
    <property type="evidence" value="ECO:0007669"/>
    <property type="project" value="TreeGrafter"/>
</dbReference>